<sequence length="109" mass="12573">MSLEKLYKLLKATGLPVAYSHFKVSESNPAPAPPFITYVETETNNFSADNKTYHEIRPVDIELYTSKKDLETEALIKKLLDEANIPFQKNEIYVESQEVFKITYEVELI</sequence>
<evidence type="ECO:0000313" key="2">
    <source>
        <dbReference type="Proteomes" id="UP000264960"/>
    </source>
</evidence>
<name>A0AAD0HPF0_BACPU</name>
<reference evidence="1 2" key="1">
    <citation type="submission" date="2018-02" db="EMBL/GenBank/DDBJ databases">
        <title>The complete genome of two Bacillus pumilus strains from Cuatro Cienegas, Coahuila, Mexico.</title>
        <authorList>
            <person name="Zarza E."/>
            <person name="Alcaraz L.D."/>
            <person name="Aguilar-Salinas B."/>
            <person name="Islas A."/>
            <person name="Olmedo-Alvarez G."/>
        </authorList>
    </citation>
    <scope>NUCLEOTIDE SEQUENCE [LARGE SCALE GENOMIC DNA]</scope>
    <source>
        <strain evidence="1 2">145</strain>
    </source>
</reference>
<dbReference type="RefSeq" id="WP_117731233.1">
    <property type="nucleotide sequence ID" value="NZ_CP027116.1"/>
</dbReference>
<gene>
    <name evidence="1" type="ORF">C5695_13960</name>
</gene>
<protein>
    <recommendedName>
        <fullName evidence="3">DUF3168 domain-containing protein</fullName>
    </recommendedName>
</protein>
<dbReference type="AlphaFoldDB" id="A0AAD0HPF0"/>
<dbReference type="Proteomes" id="UP000264960">
    <property type="component" value="Chromosome"/>
</dbReference>
<accession>A0AAD0HPF0</accession>
<dbReference type="EMBL" id="CP027116">
    <property type="protein sequence ID" value="AVM24893.1"/>
    <property type="molecule type" value="Genomic_DNA"/>
</dbReference>
<evidence type="ECO:0008006" key="3">
    <source>
        <dbReference type="Google" id="ProtNLM"/>
    </source>
</evidence>
<evidence type="ECO:0000313" key="1">
    <source>
        <dbReference type="EMBL" id="AVM24893.1"/>
    </source>
</evidence>
<organism evidence="1 2">
    <name type="scientific">Bacillus pumilus</name>
    <name type="common">Bacillus mesentericus</name>
    <dbReference type="NCBI Taxonomy" id="1408"/>
    <lineage>
        <taxon>Bacteria</taxon>
        <taxon>Bacillati</taxon>
        <taxon>Bacillota</taxon>
        <taxon>Bacilli</taxon>
        <taxon>Bacillales</taxon>
        <taxon>Bacillaceae</taxon>
        <taxon>Bacillus</taxon>
    </lineage>
</organism>
<proteinExistence type="predicted"/>